<feature type="compositionally biased region" description="Polar residues" evidence="1">
    <location>
        <begin position="23"/>
        <end position="37"/>
    </location>
</feature>
<evidence type="ECO:0000313" key="2">
    <source>
        <dbReference type="EMBL" id="PWI64303.1"/>
    </source>
</evidence>
<protein>
    <submittedName>
        <fullName evidence="2">Uncharacterized protein</fullName>
    </submittedName>
</protein>
<gene>
    <name evidence="2" type="ORF">PCL_11274</name>
</gene>
<comment type="caution">
    <text evidence="2">The sequence shown here is derived from an EMBL/GenBank/DDBJ whole genome shotgun (WGS) entry which is preliminary data.</text>
</comment>
<dbReference type="EMBL" id="LCWV01000072">
    <property type="protein sequence ID" value="PWI64303.1"/>
    <property type="molecule type" value="Genomic_DNA"/>
</dbReference>
<feature type="non-terminal residue" evidence="2">
    <location>
        <position position="1"/>
    </location>
</feature>
<sequence length="279" mass="30257">VRDASTAPAAALMMRSGREADFSASQANRPDPTSTIATPMGWPPTVTLEGEGTYDGDRTRPGTDWHRGGTGASQLRRTHFETRVSTSSRSVGRWADEAGQAKQAPAFGTLGLVGHCDELAFLRVALACGGREAAFGWHLALCNSYVLAVADLPARKLLHHAPELVVRAGGVRHGYDNVFPSTRLSLRLIAFEAEAVVELVARAPLMVGRARALEHPAYDAGHALQLLDGLECGLETQHAARNLLHVRLRHDLAVRRQLALPSELLARSIAWWNPRIHRG</sequence>
<proteinExistence type="predicted"/>
<dbReference type="Proteomes" id="UP000245956">
    <property type="component" value="Unassembled WGS sequence"/>
</dbReference>
<name>A0A2U3DPX1_PURLI</name>
<evidence type="ECO:0000256" key="1">
    <source>
        <dbReference type="SAM" id="MobiDB-lite"/>
    </source>
</evidence>
<organism evidence="2 3">
    <name type="scientific">Purpureocillium lilacinum</name>
    <name type="common">Paecilomyces lilacinus</name>
    <dbReference type="NCBI Taxonomy" id="33203"/>
    <lineage>
        <taxon>Eukaryota</taxon>
        <taxon>Fungi</taxon>
        <taxon>Dikarya</taxon>
        <taxon>Ascomycota</taxon>
        <taxon>Pezizomycotina</taxon>
        <taxon>Sordariomycetes</taxon>
        <taxon>Hypocreomycetidae</taxon>
        <taxon>Hypocreales</taxon>
        <taxon>Ophiocordycipitaceae</taxon>
        <taxon>Purpureocillium</taxon>
    </lineage>
</organism>
<feature type="compositionally biased region" description="Basic and acidic residues" evidence="1">
    <location>
        <begin position="55"/>
        <end position="67"/>
    </location>
</feature>
<accession>A0A2U3DPX1</accession>
<reference evidence="2 3" key="1">
    <citation type="journal article" date="2016" name="Front. Microbiol.">
        <title>Genome and transcriptome sequences reveal the specific parasitism of the nematophagous Purpureocillium lilacinum 36-1.</title>
        <authorList>
            <person name="Xie J."/>
            <person name="Li S."/>
            <person name="Mo C."/>
            <person name="Xiao X."/>
            <person name="Peng D."/>
            <person name="Wang G."/>
            <person name="Xiao Y."/>
        </authorList>
    </citation>
    <scope>NUCLEOTIDE SEQUENCE [LARGE SCALE GENOMIC DNA]</scope>
    <source>
        <strain evidence="2 3">36-1</strain>
    </source>
</reference>
<feature type="region of interest" description="Disordered" evidence="1">
    <location>
        <begin position="17"/>
        <end position="73"/>
    </location>
</feature>
<evidence type="ECO:0000313" key="3">
    <source>
        <dbReference type="Proteomes" id="UP000245956"/>
    </source>
</evidence>
<dbReference type="AlphaFoldDB" id="A0A2U3DPX1"/>